<keyword evidence="3" id="KW-1185">Reference proteome</keyword>
<proteinExistence type="predicted"/>
<accession>A0A4S3JCP9</accession>
<reference evidence="2 3" key="1">
    <citation type="submission" date="2019-03" db="EMBL/GenBank/DDBJ databases">
        <title>The genome sequence of a newly discovered highly antifungal drug resistant Aspergillus species, Aspergillus tanneri NIH 1004.</title>
        <authorList>
            <person name="Mounaud S."/>
            <person name="Singh I."/>
            <person name="Joardar V."/>
            <person name="Pakala S."/>
            <person name="Pakala S."/>
            <person name="Venepally P."/>
            <person name="Hoover J."/>
            <person name="Nierman W."/>
            <person name="Chung J."/>
            <person name="Losada L."/>
        </authorList>
    </citation>
    <scope>NUCLEOTIDE SEQUENCE [LARGE SCALE GENOMIC DNA]</scope>
    <source>
        <strain evidence="2 3">NIH1004</strain>
    </source>
</reference>
<feature type="compositionally biased region" description="Basic and acidic residues" evidence="1">
    <location>
        <begin position="1"/>
        <end position="20"/>
    </location>
</feature>
<feature type="region of interest" description="Disordered" evidence="1">
    <location>
        <begin position="1"/>
        <end position="48"/>
    </location>
</feature>
<organism evidence="2 3">
    <name type="scientific">Aspergillus tanneri</name>
    <dbReference type="NCBI Taxonomy" id="1220188"/>
    <lineage>
        <taxon>Eukaryota</taxon>
        <taxon>Fungi</taxon>
        <taxon>Dikarya</taxon>
        <taxon>Ascomycota</taxon>
        <taxon>Pezizomycotina</taxon>
        <taxon>Eurotiomycetes</taxon>
        <taxon>Eurotiomycetidae</taxon>
        <taxon>Eurotiales</taxon>
        <taxon>Aspergillaceae</taxon>
        <taxon>Aspergillus</taxon>
        <taxon>Aspergillus subgen. Circumdati</taxon>
    </lineage>
</organism>
<gene>
    <name evidence="2" type="ORF">EYZ11_009669</name>
</gene>
<dbReference type="Proteomes" id="UP000308092">
    <property type="component" value="Unassembled WGS sequence"/>
</dbReference>
<evidence type="ECO:0000256" key="1">
    <source>
        <dbReference type="SAM" id="MobiDB-lite"/>
    </source>
</evidence>
<dbReference type="EMBL" id="SOSA01000472">
    <property type="protein sequence ID" value="THC90871.1"/>
    <property type="molecule type" value="Genomic_DNA"/>
</dbReference>
<comment type="caution">
    <text evidence="2">The sequence shown here is derived from an EMBL/GenBank/DDBJ whole genome shotgun (WGS) entry which is preliminary data.</text>
</comment>
<name>A0A4S3JCP9_9EURO</name>
<evidence type="ECO:0000313" key="2">
    <source>
        <dbReference type="EMBL" id="THC90871.1"/>
    </source>
</evidence>
<sequence>MAIHIFDPEMLRRPTQEDISNKGYYSPDHRESEESGDSYSQSAGRTKELSHKLKDRYLDKYFVDIPAVAPTNVTRLRVPSGRLPI</sequence>
<dbReference type="AlphaFoldDB" id="A0A4S3JCP9"/>
<dbReference type="VEuPathDB" id="FungiDB:EYZ11_009669"/>
<evidence type="ECO:0000313" key="3">
    <source>
        <dbReference type="Proteomes" id="UP000308092"/>
    </source>
</evidence>
<protein>
    <submittedName>
        <fullName evidence="2">Uncharacterized protein</fullName>
    </submittedName>
</protein>